<dbReference type="Proteomes" id="UP000203826">
    <property type="component" value="Segment"/>
</dbReference>
<dbReference type="EMBL" id="KT820662">
    <property type="protein sequence ID" value="ALH23349.1"/>
    <property type="molecule type" value="Genomic_DNA"/>
</dbReference>
<evidence type="ECO:0000256" key="1">
    <source>
        <dbReference type="SAM" id="MobiDB-lite"/>
    </source>
</evidence>
<accession>A0A0N9R406</accession>
<dbReference type="KEGG" id="vg:26049310"/>
<gene>
    <name evidence="2" type="ORF">ceV_443</name>
</gene>
<name>A0A0N9R406_9VIRU</name>
<evidence type="ECO:0000313" key="3">
    <source>
        <dbReference type="Proteomes" id="UP000203826"/>
    </source>
</evidence>
<evidence type="ECO:0000313" key="2">
    <source>
        <dbReference type="EMBL" id="ALH23349.1"/>
    </source>
</evidence>
<reference evidence="2 3" key="1">
    <citation type="journal article" date="2015" name="Genome Announc.">
        <title>The 474-Kilobase-Pair Complete Genome Sequence of CeV-01B, a Virus Infecting Haptolina (Chrysochromulina) ericina (Prymnesiophyceae).</title>
        <authorList>
            <person name="Gallot-Lavallee L."/>
            <person name="Pagarete A."/>
            <person name="Legendre M."/>
            <person name="Santini S."/>
            <person name="Sandaa R.A."/>
            <person name="Himmelbauer H."/>
            <person name="Ogata H."/>
            <person name="Bratbak G."/>
            <person name="Claverie J.M."/>
        </authorList>
    </citation>
    <scope>NUCLEOTIDE SEQUENCE [LARGE SCALE GENOMIC DNA]</scope>
    <source>
        <strain evidence="2">CeV-01B</strain>
    </source>
</reference>
<keyword evidence="3" id="KW-1185">Reference proteome</keyword>
<feature type="region of interest" description="Disordered" evidence="1">
    <location>
        <begin position="1"/>
        <end position="65"/>
    </location>
</feature>
<proteinExistence type="predicted"/>
<protein>
    <submittedName>
        <fullName evidence="2">Uncharacterized protein</fullName>
    </submittedName>
</protein>
<feature type="compositionally biased region" description="Basic residues" evidence="1">
    <location>
        <begin position="41"/>
        <end position="65"/>
    </location>
</feature>
<sequence length="65" mass="7410">MSLTGFTVGVAPPSNQTRRNKRRNTSKKSSPLPKYVSTGSTKRRRTMGGKYKLKRRKSKGKKRKN</sequence>
<organism evidence="2 3">
    <name type="scientific">Chrysochromulina ericina virus CeV-01B</name>
    <dbReference type="NCBI Taxonomy" id="3070830"/>
    <lineage>
        <taxon>Viruses</taxon>
        <taxon>Varidnaviria</taxon>
        <taxon>Bamfordvirae</taxon>
        <taxon>Nucleocytoviricota</taxon>
        <taxon>Megaviricetes</taxon>
        <taxon>Imitervirales</taxon>
        <taxon>Mesomimiviridae</taxon>
        <taxon>Tethysvirus</taxon>
        <taxon>Tethysvirus raunefjordenense</taxon>
    </lineage>
</organism>